<dbReference type="EMBL" id="CM055737">
    <property type="protein sequence ID" value="KAJ8005625.1"/>
    <property type="molecule type" value="Genomic_DNA"/>
</dbReference>
<protein>
    <submittedName>
        <fullName evidence="1">Uncharacterized protein</fullName>
    </submittedName>
</protein>
<proteinExistence type="predicted"/>
<reference evidence="1" key="1">
    <citation type="submission" date="2021-05" db="EMBL/GenBank/DDBJ databases">
        <authorList>
            <person name="Pan Q."/>
            <person name="Jouanno E."/>
            <person name="Zahm M."/>
            <person name="Klopp C."/>
            <person name="Cabau C."/>
            <person name="Louis A."/>
            <person name="Berthelot C."/>
            <person name="Parey E."/>
            <person name="Roest Crollius H."/>
            <person name="Montfort J."/>
            <person name="Robinson-Rechavi M."/>
            <person name="Bouchez O."/>
            <person name="Lampietro C."/>
            <person name="Lopez Roques C."/>
            <person name="Donnadieu C."/>
            <person name="Postlethwait J."/>
            <person name="Bobe J."/>
            <person name="Dillon D."/>
            <person name="Chandos A."/>
            <person name="von Hippel F."/>
            <person name="Guiguen Y."/>
        </authorList>
    </citation>
    <scope>NUCLEOTIDE SEQUENCE</scope>
    <source>
        <strain evidence="1">YG-Jan2019</strain>
    </source>
</reference>
<comment type="caution">
    <text evidence="1">The sequence shown here is derived from an EMBL/GenBank/DDBJ whole genome shotgun (WGS) entry which is preliminary data.</text>
</comment>
<organism evidence="1 2">
    <name type="scientific">Dallia pectoralis</name>
    <name type="common">Alaska blackfish</name>
    <dbReference type="NCBI Taxonomy" id="75939"/>
    <lineage>
        <taxon>Eukaryota</taxon>
        <taxon>Metazoa</taxon>
        <taxon>Chordata</taxon>
        <taxon>Craniata</taxon>
        <taxon>Vertebrata</taxon>
        <taxon>Euteleostomi</taxon>
        <taxon>Actinopterygii</taxon>
        <taxon>Neopterygii</taxon>
        <taxon>Teleostei</taxon>
        <taxon>Protacanthopterygii</taxon>
        <taxon>Esociformes</taxon>
        <taxon>Umbridae</taxon>
        <taxon>Dallia</taxon>
    </lineage>
</organism>
<sequence length="374" mass="39252">MPVILHVAPPVILQSQLFTGGSPVITRSGSPITSRRLTGVSQVAHQYHPPVSPVELTSATSRSTSYYQLFQSSPRCHRSSHRSSPSTGHHQLTAFAVVPVVTGRHRSPQSSFAVTDHPPVIHRLFTGVYHPAPVISPIIHRRPTEPTQLFTSHTSGFTVSPVILFTGHSQLSPVSPVITGAVISRQFSGIHQSSPVSPDGSFTITGHPPVAPPPIITGYSPVSPVFTGHSPISTSVRSSTGVTVSPVSAAVVTVSPVVTGIRRRRKSFANLHQCHRGVTGVSPASPVSPVVATHSPVSTDSPVLTSRPVDLRIDRLSPVGSPVPVSPVGSPVILVSRSPPVCQSAVIHQLFTGVSPVSPVVAIVHYSPVSGVSQ</sequence>
<name>A0ACC2GPY8_DALPE</name>
<evidence type="ECO:0000313" key="1">
    <source>
        <dbReference type="EMBL" id="KAJ8005625.1"/>
    </source>
</evidence>
<gene>
    <name evidence="1" type="ORF">DPEC_G00119880</name>
</gene>
<accession>A0ACC2GPY8</accession>
<evidence type="ECO:0000313" key="2">
    <source>
        <dbReference type="Proteomes" id="UP001157502"/>
    </source>
</evidence>
<dbReference type="Proteomes" id="UP001157502">
    <property type="component" value="Chromosome 10"/>
</dbReference>
<keyword evidence="2" id="KW-1185">Reference proteome</keyword>